<evidence type="ECO:0000256" key="3">
    <source>
        <dbReference type="ARBA" id="ARBA00023163"/>
    </source>
</evidence>
<evidence type="ECO:0000256" key="1">
    <source>
        <dbReference type="ARBA" id="ARBA00023015"/>
    </source>
</evidence>
<gene>
    <name evidence="6" type="ORF">BAQU_0046</name>
</gene>
<dbReference type="PANTHER" id="PTHR30055">
    <property type="entry name" value="HTH-TYPE TRANSCRIPTIONAL REGULATOR RUTR"/>
    <property type="match status" value="1"/>
</dbReference>
<evidence type="ECO:0000259" key="5">
    <source>
        <dbReference type="PROSITE" id="PS50977"/>
    </source>
</evidence>
<dbReference type="InterPro" id="IPR001647">
    <property type="entry name" value="HTH_TetR"/>
</dbReference>
<reference evidence="6 7" key="1">
    <citation type="journal article" date="2017" name="BMC Genomics">
        <title>Comparative genomic and phylogenomic analyses of the Bifidobacteriaceae family.</title>
        <authorList>
            <person name="Lugli G.A."/>
            <person name="Milani C."/>
            <person name="Turroni F."/>
            <person name="Duranti S."/>
            <person name="Mancabelli L."/>
            <person name="Mangifesta M."/>
            <person name="Ferrario C."/>
            <person name="Modesto M."/>
            <person name="Mattarelli P."/>
            <person name="Jiri K."/>
            <person name="van Sinderen D."/>
            <person name="Ventura M."/>
        </authorList>
    </citation>
    <scope>NUCLEOTIDE SEQUENCE [LARGE SCALE GENOMIC DNA]</scope>
    <source>
        <strain evidence="6 7">LMG 28769</strain>
    </source>
</reference>
<keyword evidence="2 4" id="KW-0238">DNA-binding</keyword>
<dbReference type="SUPFAM" id="SSF46689">
    <property type="entry name" value="Homeodomain-like"/>
    <property type="match status" value="1"/>
</dbReference>
<dbReference type="Proteomes" id="UP000216451">
    <property type="component" value="Unassembled WGS sequence"/>
</dbReference>
<dbReference type="InterPro" id="IPR009057">
    <property type="entry name" value="Homeodomain-like_sf"/>
</dbReference>
<keyword evidence="3" id="KW-0804">Transcription</keyword>
<dbReference type="PANTHER" id="PTHR30055:SF234">
    <property type="entry name" value="HTH-TYPE TRANSCRIPTIONAL REGULATOR BETI"/>
    <property type="match status" value="1"/>
</dbReference>
<dbReference type="Gene3D" id="1.10.357.10">
    <property type="entry name" value="Tetracycline Repressor, domain 2"/>
    <property type="match status" value="1"/>
</dbReference>
<name>A0A261GBE1_9BIFI</name>
<dbReference type="GO" id="GO:0000976">
    <property type="term" value="F:transcription cis-regulatory region binding"/>
    <property type="evidence" value="ECO:0007669"/>
    <property type="project" value="TreeGrafter"/>
</dbReference>
<organism evidence="6 7">
    <name type="scientific">Bifidobacterium aquikefiri</name>
    <dbReference type="NCBI Taxonomy" id="1653207"/>
    <lineage>
        <taxon>Bacteria</taxon>
        <taxon>Bacillati</taxon>
        <taxon>Actinomycetota</taxon>
        <taxon>Actinomycetes</taxon>
        <taxon>Bifidobacteriales</taxon>
        <taxon>Bifidobacteriaceae</taxon>
        <taxon>Bifidobacterium</taxon>
    </lineage>
</organism>
<feature type="domain" description="HTH tetR-type" evidence="5">
    <location>
        <begin position="17"/>
        <end position="77"/>
    </location>
</feature>
<evidence type="ECO:0000256" key="2">
    <source>
        <dbReference type="ARBA" id="ARBA00023125"/>
    </source>
</evidence>
<dbReference type="GO" id="GO:0003700">
    <property type="term" value="F:DNA-binding transcription factor activity"/>
    <property type="evidence" value="ECO:0007669"/>
    <property type="project" value="TreeGrafter"/>
</dbReference>
<dbReference type="PROSITE" id="PS50977">
    <property type="entry name" value="HTH_TETR_2"/>
    <property type="match status" value="1"/>
</dbReference>
<keyword evidence="1" id="KW-0805">Transcription regulation</keyword>
<evidence type="ECO:0000313" key="6">
    <source>
        <dbReference type="EMBL" id="OZG68747.1"/>
    </source>
</evidence>
<accession>A0A261GBE1</accession>
<proteinExistence type="predicted"/>
<evidence type="ECO:0000313" key="7">
    <source>
        <dbReference type="Proteomes" id="UP000216451"/>
    </source>
</evidence>
<protein>
    <submittedName>
        <fullName evidence="6">TetR family transcriptional regulator</fullName>
    </submittedName>
</protein>
<dbReference type="AlphaFoldDB" id="A0A261GBE1"/>
<keyword evidence="7" id="KW-1185">Reference proteome</keyword>
<evidence type="ECO:0000256" key="4">
    <source>
        <dbReference type="PROSITE-ProRule" id="PRU00335"/>
    </source>
</evidence>
<comment type="caution">
    <text evidence="6">The sequence shown here is derived from an EMBL/GenBank/DDBJ whole genome shotgun (WGS) entry which is preliminary data.</text>
</comment>
<dbReference type="InterPro" id="IPR050109">
    <property type="entry name" value="HTH-type_TetR-like_transc_reg"/>
</dbReference>
<feature type="DNA-binding region" description="H-T-H motif" evidence="4">
    <location>
        <begin position="40"/>
        <end position="59"/>
    </location>
</feature>
<dbReference type="Pfam" id="PF00440">
    <property type="entry name" value="TetR_N"/>
    <property type="match status" value="1"/>
</dbReference>
<sequence length="199" mass="22190">MVMNDMETLGLRERKKQLTRDTIHDVSVKLARERGFAEVTVEEICTGANISARTFFNYYPSKADAIFGISLHPLTQVQREQFLHSKGDLLSDLCALVASCIILSNDTIMLHEQFSHCDTVAFTELGSHFKELFKSLHILAEQRTADPHKARLAISLLIAALKVVAHIDSNEEVRSTQTLQHSLISSIRELGAMANTVDA</sequence>
<dbReference type="EMBL" id="MWXA01000001">
    <property type="protein sequence ID" value="OZG68747.1"/>
    <property type="molecule type" value="Genomic_DNA"/>
</dbReference>